<dbReference type="PANTHER" id="PTHR23028:SF131">
    <property type="entry name" value="BLR2367 PROTEIN"/>
    <property type="match status" value="1"/>
</dbReference>
<dbReference type="GO" id="GO:0016020">
    <property type="term" value="C:membrane"/>
    <property type="evidence" value="ECO:0007669"/>
    <property type="project" value="TreeGrafter"/>
</dbReference>
<sequence length="357" mass="38753">MPAAAKPVRGQIVELQYLRALAVLLVVLGHTHQSEGRFFGDPLLGSFAYFGFSGVDVFFVISGFIIHHLYGGLSGLRPRFFLARLNRIFPLYWVYTAIAVAGYLLVFGDGSGTALRDKDWLASLTLFPVGQPPILPVAWTLTHELYFYLAYAVFLALPARVRPWAVLAWSGLTIGGFLGLAEGRAAWIELAISPFNLLFLAGALIARYADRLMCRKFTALALALAGSALGLAWTAVHGLEGLRDPAIRVLVFAPFAIGMVWAVLAWRPRLPELAARIGDWSYAGYLGHSLALDILARILAPRLAGTVFASPVFYTAALLASLVLAWLTHRLIEVPLLKLGKKAISALMPDRSASGPA</sequence>
<protein>
    <submittedName>
        <fullName evidence="3">Acyltransferase family protein</fullName>
    </submittedName>
</protein>
<feature type="transmembrane region" description="Helical" evidence="1">
    <location>
        <begin position="134"/>
        <end position="157"/>
    </location>
</feature>
<feature type="transmembrane region" description="Helical" evidence="1">
    <location>
        <begin position="312"/>
        <end position="332"/>
    </location>
</feature>
<dbReference type="Proteomes" id="UP000199759">
    <property type="component" value="Unassembled WGS sequence"/>
</dbReference>
<dbReference type="STRING" id="144026.SAMN04488568_10597"/>
<keyword evidence="3" id="KW-0808">Transferase</keyword>
<evidence type="ECO:0000313" key="3">
    <source>
        <dbReference type="EMBL" id="SDM12568.1"/>
    </source>
</evidence>
<feature type="transmembrane region" description="Helical" evidence="1">
    <location>
        <begin position="217"/>
        <end position="235"/>
    </location>
</feature>
<dbReference type="GO" id="GO:0016747">
    <property type="term" value="F:acyltransferase activity, transferring groups other than amino-acyl groups"/>
    <property type="evidence" value="ECO:0007669"/>
    <property type="project" value="InterPro"/>
</dbReference>
<feature type="transmembrane region" description="Helical" evidence="1">
    <location>
        <begin position="164"/>
        <end position="181"/>
    </location>
</feature>
<dbReference type="InterPro" id="IPR002656">
    <property type="entry name" value="Acyl_transf_3_dom"/>
</dbReference>
<feature type="domain" description="Acyltransferase 3" evidence="2">
    <location>
        <begin position="13"/>
        <end position="329"/>
    </location>
</feature>
<dbReference type="PANTHER" id="PTHR23028">
    <property type="entry name" value="ACETYLTRANSFERASE"/>
    <property type="match status" value="1"/>
</dbReference>
<keyword evidence="1" id="KW-1133">Transmembrane helix</keyword>
<feature type="transmembrane region" description="Helical" evidence="1">
    <location>
        <begin position="91"/>
        <end position="114"/>
    </location>
</feature>
<dbReference type="EMBL" id="FNHG01000005">
    <property type="protein sequence ID" value="SDM12568.1"/>
    <property type="molecule type" value="Genomic_DNA"/>
</dbReference>
<feature type="transmembrane region" description="Helical" evidence="1">
    <location>
        <begin position="247"/>
        <end position="268"/>
    </location>
</feature>
<dbReference type="AlphaFoldDB" id="A0A1G9QNJ1"/>
<keyword evidence="1" id="KW-0812">Transmembrane</keyword>
<evidence type="ECO:0000256" key="1">
    <source>
        <dbReference type="SAM" id="Phobius"/>
    </source>
</evidence>
<dbReference type="OrthoDB" id="9796461at2"/>
<feature type="transmembrane region" description="Helical" evidence="1">
    <location>
        <begin position="12"/>
        <end position="29"/>
    </location>
</feature>
<organism evidence="3 4">
    <name type="scientific">Maricaulis salignorans</name>
    <dbReference type="NCBI Taxonomy" id="144026"/>
    <lineage>
        <taxon>Bacteria</taxon>
        <taxon>Pseudomonadati</taxon>
        <taxon>Pseudomonadota</taxon>
        <taxon>Alphaproteobacteria</taxon>
        <taxon>Maricaulales</taxon>
        <taxon>Maricaulaceae</taxon>
        <taxon>Maricaulis</taxon>
    </lineage>
</organism>
<feature type="transmembrane region" description="Helical" evidence="1">
    <location>
        <begin position="187"/>
        <end position="205"/>
    </location>
</feature>
<name>A0A1G9QNJ1_9PROT</name>
<dbReference type="GO" id="GO:0000271">
    <property type="term" value="P:polysaccharide biosynthetic process"/>
    <property type="evidence" value="ECO:0007669"/>
    <property type="project" value="TreeGrafter"/>
</dbReference>
<feature type="transmembrane region" description="Helical" evidence="1">
    <location>
        <begin position="49"/>
        <end position="70"/>
    </location>
</feature>
<keyword evidence="3" id="KW-0012">Acyltransferase</keyword>
<evidence type="ECO:0000259" key="2">
    <source>
        <dbReference type="Pfam" id="PF01757"/>
    </source>
</evidence>
<dbReference type="RefSeq" id="WP_091768460.1">
    <property type="nucleotide sequence ID" value="NZ_FNHG01000005.1"/>
</dbReference>
<reference evidence="3 4" key="1">
    <citation type="submission" date="2016-10" db="EMBL/GenBank/DDBJ databases">
        <authorList>
            <person name="de Groot N.N."/>
        </authorList>
    </citation>
    <scope>NUCLEOTIDE SEQUENCE [LARGE SCALE GENOMIC DNA]</scope>
    <source>
        <strain evidence="3 4">DSM 16077</strain>
    </source>
</reference>
<keyword evidence="4" id="KW-1185">Reference proteome</keyword>
<dbReference type="Pfam" id="PF01757">
    <property type="entry name" value="Acyl_transf_3"/>
    <property type="match status" value="1"/>
</dbReference>
<gene>
    <name evidence="3" type="ORF">SAMN04488568_10597</name>
</gene>
<proteinExistence type="predicted"/>
<accession>A0A1G9QNJ1</accession>
<evidence type="ECO:0000313" key="4">
    <source>
        <dbReference type="Proteomes" id="UP000199759"/>
    </source>
</evidence>
<dbReference type="InterPro" id="IPR050879">
    <property type="entry name" value="Acyltransferase_3"/>
</dbReference>
<keyword evidence="1" id="KW-0472">Membrane</keyword>